<dbReference type="RefSeq" id="WP_157308867.1">
    <property type="nucleotide sequence ID" value="NZ_WRXN01000013.1"/>
</dbReference>
<dbReference type="Pfam" id="PF03412">
    <property type="entry name" value="Peptidase_C39"/>
    <property type="match status" value="1"/>
</dbReference>
<feature type="transmembrane region" description="Helical" evidence="10">
    <location>
        <begin position="310"/>
        <end position="329"/>
    </location>
</feature>
<evidence type="ECO:0000256" key="10">
    <source>
        <dbReference type="SAM" id="Phobius"/>
    </source>
</evidence>
<evidence type="ECO:0000256" key="4">
    <source>
        <dbReference type="ARBA" id="ARBA00022692"/>
    </source>
</evidence>
<dbReference type="InterPro" id="IPR039421">
    <property type="entry name" value="Type_1_exporter"/>
</dbReference>
<dbReference type="GO" id="GO:0006508">
    <property type="term" value="P:proteolysis"/>
    <property type="evidence" value="ECO:0007669"/>
    <property type="project" value="InterPro"/>
</dbReference>
<dbReference type="SMART" id="SM00382">
    <property type="entry name" value="AAA"/>
    <property type="match status" value="1"/>
</dbReference>
<evidence type="ECO:0000256" key="2">
    <source>
        <dbReference type="ARBA" id="ARBA00022448"/>
    </source>
</evidence>
<protein>
    <submittedName>
        <fullName evidence="14">ATP-binding cassette domain-containing protein</fullName>
    </submittedName>
</protein>
<proteinExistence type="predicted"/>
<feature type="domain" description="ABC transmembrane type-1" evidence="12">
    <location>
        <begin position="174"/>
        <end position="453"/>
    </location>
</feature>
<dbReference type="InterPro" id="IPR003439">
    <property type="entry name" value="ABC_transporter-like_ATP-bd"/>
</dbReference>
<evidence type="ECO:0000256" key="9">
    <source>
        <dbReference type="ARBA" id="ARBA00023136"/>
    </source>
</evidence>
<dbReference type="PROSITE" id="PS50929">
    <property type="entry name" value="ABC_TM1F"/>
    <property type="match status" value="1"/>
</dbReference>
<dbReference type="Gene3D" id="3.40.50.300">
    <property type="entry name" value="P-loop containing nucleotide triphosphate hydrolases"/>
    <property type="match status" value="1"/>
</dbReference>
<comment type="subcellular location">
    <subcellularLocation>
        <location evidence="1">Cell membrane</location>
        <topology evidence="1">Multi-pass membrane protein</topology>
    </subcellularLocation>
</comment>
<dbReference type="GO" id="GO:0016887">
    <property type="term" value="F:ATP hydrolysis activity"/>
    <property type="evidence" value="ECO:0007669"/>
    <property type="project" value="InterPro"/>
</dbReference>
<comment type="caution">
    <text evidence="14">The sequence shown here is derived from an EMBL/GenBank/DDBJ whole genome shotgun (WGS) entry which is preliminary data.</text>
</comment>
<feature type="transmembrane region" description="Helical" evidence="10">
    <location>
        <begin position="281"/>
        <end position="304"/>
    </location>
</feature>
<dbReference type="InterPro" id="IPR036640">
    <property type="entry name" value="ABC1_TM_sf"/>
</dbReference>
<keyword evidence="6" id="KW-0378">Hydrolase</keyword>
<dbReference type="Pfam" id="PF00005">
    <property type="entry name" value="ABC_tran"/>
    <property type="match status" value="1"/>
</dbReference>
<dbReference type="SUPFAM" id="SSF52540">
    <property type="entry name" value="P-loop containing nucleoside triphosphate hydrolases"/>
    <property type="match status" value="1"/>
</dbReference>
<evidence type="ECO:0000256" key="8">
    <source>
        <dbReference type="ARBA" id="ARBA00022989"/>
    </source>
</evidence>
<dbReference type="GO" id="GO:0005524">
    <property type="term" value="F:ATP binding"/>
    <property type="evidence" value="ECO:0007669"/>
    <property type="project" value="UniProtKB-KW"/>
</dbReference>
<feature type="domain" description="Peptidase C39" evidence="13">
    <location>
        <begin position="10"/>
        <end position="132"/>
    </location>
</feature>
<evidence type="ECO:0000259" key="13">
    <source>
        <dbReference type="PROSITE" id="PS50990"/>
    </source>
</evidence>
<evidence type="ECO:0000259" key="12">
    <source>
        <dbReference type="PROSITE" id="PS50929"/>
    </source>
</evidence>
<reference evidence="14 15" key="1">
    <citation type="submission" date="2019-12" db="EMBL/GenBank/DDBJ databases">
        <title>Chitinophaga sp. strain ysch24 (GDMCC 1.1355), whole genome shotgun sequence.</title>
        <authorList>
            <person name="Zhang X."/>
        </authorList>
    </citation>
    <scope>NUCLEOTIDE SEQUENCE [LARGE SCALE GENOMIC DNA]</scope>
    <source>
        <strain evidence="15">ysch24</strain>
    </source>
</reference>
<evidence type="ECO:0000313" key="14">
    <source>
        <dbReference type="EMBL" id="MVT11440.1"/>
    </source>
</evidence>
<feature type="transmembrane region" description="Helical" evidence="10">
    <location>
        <begin position="204"/>
        <end position="225"/>
    </location>
</feature>
<dbReference type="InterPro" id="IPR011527">
    <property type="entry name" value="ABC1_TM_dom"/>
</dbReference>
<dbReference type="AlphaFoldDB" id="A0A7K1UB02"/>
<keyword evidence="8 10" id="KW-1133">Transmembrane helix</keyword>
<dbReference type="Gene3D" id="1.20.1560.10">
    <property type="entry name" value="ABC transporter type 1, transmembrane domain"/>
    <property type="match status" value="1"/>
</dbReference>
<dbReference type="PANTHER" id="PTHR43394">
    <property type="entry name" value="ATP-DEPENDENT PERMEASE MDL1, MITOCHONDRIAL"/>
    <property type="match status" value="1"/>
</dbReference>
<dbReference type="PANTHER" id="PTHR43394:SF1">
    <property type="entry name" value="ATP-BINDING CASSETTE SUB-FAMILY B MEMBER 10, MITOCHONDRIAL"/>
    <property type="match status" value="1"/>
</dbReference>
<accession>A0A7K1UB02</accession>
<dbReference type="InterPro" id="IPR027417">
    <property type="entry name" value="P-loop_NTPase"/>
</dbReference>
<dbReference type="InterPro" id="IPR003593">
    <property type="entry name" value="AAA+_ATPase"/>
</dbReference>
<evidence type="ECO:0000313" key="15">
    <source>
        <dbReference type="Proteomes" id="UP000461730"/>
    </source>
</evidence>
<feature type="transmembrane region" description="Helical" evidence="10">
    <location>
        <begin position="170"/>
        <end position="192"/>
    </location>
</feature>
<feature type="domain" description="ABC transporter" evidence="11">
    <location>
        <begin position="500"/>
        <end position="736"/>
    </location>
</feature>
<dbReference type="Gene3D" id="3.90.70.10">
    <property type="entry name" value="Cysteine proteinases"/>
    <property type="match status" value="1"/>
</dbReference>
<evidence type="ECO:0000256" key="7">
    <source>
        <dbReference type="ARBA" id="ARBA00022840"/>
    </source>
</evidence>
<keyword evidence="2" id="KW-0813">Transport</keyword>
<name>A0A7K1UB02_9BACT</name>
<dbReference type="CDD" id="cd02418">
    <property type="entry name" value="Peptidase_C39B"/>
    <property type="match status" value="1"/>
</dbReference>
<organism evidence="14 15">
    <name type="scientific">Chitinophaga tropicalis</name>
    <dbReference type="NCBI Taxonomy" id="2683588"/>
    <lineage>
        <taxon>Bacteria</taxon>
        <taxon>Pseudomonadati</taxon>
        <taxon>Bacteroidota</taxon>
        <taxon>Chitinophagia</taxon>
        <taxon>Chitinophagales</taxon>
        <taxon>Chitinophagaceae</taxon>
        <taxon>Chitinophaga</taxon>
    </lineage>
</organism>
<gene>
    <name evidence="14" type="ORF">GO493_24455</name>
</gene>
<dbReference type="PROSITE" id="PS50893">
    <property type="entry name" value="ABC_TRANSPORTER_2"/>
    <property type="match status" value="1"/>
</dbReference>
<dbReference type="CDD" id="cd18571">
    <property type="entry name" value="ABC_6TM_peptidase_like"/>
    <property type="match status" value="1"/>
</dbReference>
<dbReference type="PROSITE" id="PS00211">
    <property type="entry name" value="ABC_TRANSPORTER_1"/>
    <property type="match status" value="1"/>
</dbReference>
<dbReference type="InterPro" id="IPR005074">
    <property type="entry name" value="Peptidase_C39"/>
</dbReference>
<keyword evidence="15" id="KW-1185">Reference proteome</keyword>
<evidence type="ECO:0000256" key="6">
    <source>
        <dbReference type="ARBA" id="ARBA00022801"/>
    </source>
</evidence>
<keyword evidence="4 10" id="KW-0812">Transmembrane</keyword>
<evidence type="ECO:0000256" key="3">
    <source>
        <dbReference type="ARBA" id="ARBA00022475"/>
    </source>
</evidence>
<dbReference type="FunFam" id="3.40.50.300:FF:000299">
    <property type="entry name" value="ABC transporter ATP-binding protein/permease"/>
    <property type="match status" value="1"/>
</dbReference>
<keyword evidence="9 10" id="KW-0472">Membrane</keyword>
<keyword evidence="3" id="KW-1003">Cell membrane</keyword>
<dbReference type="GO" id="GO:0015421">
    <property type="term" value="F:ABC-type oligopeptide transporter activity"/>
    <property type="evidence" value="ECO:0007669"/>
    <property type="project" value="TreeGrafter"/>
</dbReference>
<evidence type="ECO:0000256" key="1">
    <source>
        <dbReference type="ARBA" id="ARBA00004651"/>
    </source>
</evidence>
<sequence length="742" mass="84087">MNLFFPFYKQYDVMDCGPTCLRMIAKHYGKDYSPAYLREISYITKQGVSFRNISLAAERIGFRTMIGGTTVEKLADQTPLPCILHWDQDHFVVLYKISRQKDKFYIADPARGRVSISASDFRARWAQGQDGKGFLLMLSPSSSFYEQTEAMKGGKGWLFLYRYIKPYSKLLVQLLVTFIAATLISLVLPFLTQSLVDNGIQHRNINFVYLVLISQLVLFAGNMAIDVIRSWILIHINARVNISILSDFLIKLMKLPVRLFDSKHTGDIIQRVNDHRRIESFLTGTTLNSMFSLLNILVFSIVLGVYSGKIFLTFFLGSVSAIGWILLFMRKRKSIDYTKFRYMSDNQDSLYEMITGMQEIRLNNNEVYRRWKWEQIQGKLFAVNLKGLSLEQWQQVGTAFCNQLKNILISYFSATEVLSGNISLGMMLSISYIVGQMNSPVDQLLAMVRSAQDAKISLDRLREIHEQENEDEGKEATGSSYIIRPQFTGNGSAHSHEGGIVLENVSFQYEGPESPYVLKDINLTIPYGKTTAIVGTSGSGKTTLMKMLLKFYAPASGIIRIEGEELDKIPAYDWRSRCGVVMQDGFIFSDTIARNIAMNDEYINAGELDYAVEIANIQDLIRRAPKGFDMKIGNTGAGLSAGQKQRILIARAVYKNPAYLFFDEATSALDARNEKKIIENLRHFFKGRTVLVIAHRLSTVKEADQIVVLENGCIVETGDHQTLTEKKGKYFELVKNQLELGN</sequence>
<dbReference type="EMBL" id="WRXN01000013">
    <property type="protein sequence ID" value="MVT11440.1"/>
    <property type="molecule type" value="Genomic_DNA"/>
</dbReference>
<dbReference type="PROSITE" id="PS50990">
    <property type="entry name" value="PEPTIDASE_C39"/>
    <property type="match status" value="1"/>
</dbReference>
<evidence type="ECO:0000256" key="5">
    <source>
        <dbReference type="ARBA" id="ARBA00022741"/>
    </source>
</evidence>
<dbReference type="GO" id="GO:0005886">
    <property type="term" value="C:plasma membrane"/>
    <property type="evidence" value="ECO:0007669"/>
    <property type="project" value="UniProtKB-SubCell"/>
</dbReference>
<dbReference type="GO" id="GO:0008233">
    <property type="term" value="F:peptidase activity"/>
    <property type="evidence" value="ECO:0007669"/>
    <property type="project" value="InterPro"/>
</dbReference>
<dbReference type="Pfam" id="PF00664">
    <property type="entry name" value="ABC_membrane"/>
    <property type="match status" value="1"/>
</dbReference>
<keyword evidence="5" id="KW-0547">Nucleotide-binding</keyword>
<dbReference type="SUPFAM" id="SSF90123">
    <property type="entry name" value="ABC transporter transmembrane region"/>
    <property type="match status" value="1"/>
</dbReference>
<evidence type="ECO:0000259" key="11">
    <source>
        <dbReference type="PROSITE" id="PS50893"/>
    </source>
</evidence>
<dbReference type="InterPro" id="IPR017871">
    <property type="entry name" value="ABC_transporter-like_CS"/>
</dbReference>
<dbReference type="Proteomes" id="UP000461730">
    <property type="component" value="Unassembled WGS sequence"/>
</dbReference>
<keyword evidence="7 14" id="KW-0067">ATP-binding</keyword>